<dbReference type="PANTHER" id="PTHR24248">
    <property type="entry name" value="ADRENERGIC RECEPTOR-RELATED G-PROTEIN COUPLED RECEPTOR"/>
    <property type="match status" value="1"/>
</dbReference>
<keyword evidence="7 9" id="KW-0675">Receptor</keyword>
<keyword evidence="2" id="KW-1003">Cell membrane</keyword>
<dbReference type="PROSITE" id="PS00237">
    <property type="entry name" value="G_PROTEIN_RECEP_F1_1"/>
    <property type="match status" value="1"/>
</dbReference>
<evidence type="ECO:0000256" key="8">
    <source>
        <dbReference type="ARBA" id="ARBA00023224"/>
    </source>
</evidence>
<comment type="similarity">
    <text evidence="9">Belongs to the G-protein coupled receptor 1 family.</text>
</comment>
<name>A0A913Z4M5_PATMI</name>
<proteinExistence type="inferred from homology"/>
<accession>A0A913Z4M5</accession>
<reference evidence="12" key="1">
    <citation type="submission" date="2022-11" db="UniProtKB">
        <authorList>
            <consortium name="EnsemblMetazoa"/>
        </authorList>
    </citation>
    <scope>IDENTIFICATION</scope>
</reference>
<feature type="transmembrane region" description="Helical" evidence="10">
    <location>
        <begin position="180"/>
        <end position="205"/>
    </location>
</feature>
<keyword evidence="8 9" id="KW-0807">Transducer</keyword>
<organism evidence="12 13">
    <name type="scientific">Patiria miniata</name>
    <name type="common">Bat star</name>
    <name type="synonym">Asterina miniata</name>
    <dbReference type="NCBI Taxonomy" id="46514"/>
    <lineage>
        <taxon>Eukaryota</taxon>
        <taxon>Metazoa</taxon>
        <taxon>Echinodermata</taxon>
        <taxon>Eleutherozoa</taxon>
        <taxon>Asterozoa</taxon>
        <taxon>Asteroidea</taxon>
        <taxon>Valvatacea</taxon>
        <taxon>Valvatida</taxon>
        <taxon>Asterinidae</taxon>
        <taxon>Patiria</taxon>
    </lineage>
</organism>
<dbReference type="PROSITE" id="PS50262">
    <property type="entry name" value="G_PROTEIN_RECEP_F1_2"/>
    <property type="match status" value="1"/>
</dbReference>
<feature type="transmembrane region" description="Helical" evidence="10">
    <location>
        <begin position="139"/>
        <end position="159"/>
    </location>
</feature>
<feature type="transmembrane region" description="Helical" evidence="10">
    <location>
        <begin position="405"/>
        <end position="425"/>
    </location>
</feature>
<protein>
    <recommendedName>
        <fullName evidence="11">G-protein coupled receptors family 1 profile domain-containing protein</fullName>
    </recommendedName>
</protein>
<evidence type="ECO:0000256" key="10">
    <source>
        <dbReference type="SAM" id="Phobius"/>
    </source>
</evidence>
<evidence type="ECO:0000256" key="5">
    <source>
        <dbReference type="ARBA" id="ARBA00023040"/>
    </source>
</evidence>
<dbReference type="EnsemblMetazoa" id="XM_038190791.1">
    <property type="protein sequence ID" value="XP_038046719.1"/>
    <property type="gene ID" value="LOC119720925"/>
</dbReference>
<dbReference type="GeneID" id="119720925"/>
<dbReference type="AlphaFoldDB" id="A0A913Z4M5"/>
<dbReference type="Pfam" id="PF00001">
    <property type="entry name" value="7tm_1"/>
    <property type="match status" value="1"/>
</dbReference>
<feature type="transmembrane region" description="Helical" evidence="10">
    <location>
        <begin position="225"/>
        <end position="248"/>
    </location>
</feature>
<evidence type="ECO:0000313" key="13">
    <source>
        <dbReference type="Proteomes" id="UP000887568"/>
    </source>
</evidence>
<feature type="transmembrane region" description="Helical" evidence="10">
    <location>
        <begin position="18"/>
        <end position="38"/>
    </location>
</feature>
<feature type="transmembrane region" description="Helical" evidence="10">
    <location>
        <begin position="100"/>
        <end position="119"/>
    </location>
</feature>
<evidence type="ECO:0000256" key="9">
    <source>
        <dbReference type="RuleBase" id="RU000688"/>
    </source>
</evidence>
<dbReference type="GO" id="GO:0043410">
    <property type="term" value="P:positive regulation of MAPK cascade"/>
    <property type="evidence" value="ECO:0007669"/>
    <property type="project" value="TreeGrafter"/>
</dbReference>
<dbReference type="GO" id="GO:0004930">
    <property type="term" value="F:G protein-coupled receptor activity"/>
    <property type="evidence" value="ECO:0007669"/>
    <property type="project" value="UniProtKB-KW"/>
</dbReference>
<keyword evidence="13" id="KW-1185">Reference proteome</keyword>
<dbReference type="Gene3D" id="1.20.1070.10">
    <property type="entry name" value="Rhodopsin 7-helix transmembrane proteins"/>
    <property type="match status" value="2"/>
</dbReference>
<feature type="transmembrane region" description="Helical" evidence="10">
    <location>
        <begin position="58"/>
        <end position="88"/>
    </location>
</feature>
<comment type="subcellular location">
    <subcellularLocation>
        <location evidence="1">Cell membrane</location>
        <topology evidence="1">Multi-pass membrane protein</topology>
    </subcellularLocation>
</comment>
<dbReference type="RefSeq" id="XP_038046719.1">
    <property type="nucleotide sequence ID" value="XM_038190791.1"/>
</dbReference>
<evidence type="ECO:0000256" key="2">
    <source>
        <dbReference type="ARBA" id="ARBA00022475"/>
    </source>
</evidence>
<dbReference type="SMART" id="SM01381">
    <property type="entry name" value="7TM_GPCR_Srsx"/>
    <property type="match status" value="1"/>
</dbReference>
<keyword evidence="4 10" id="KW-1133">Transmembrane helix</keyword>
<dbReference type="InterPro" id="IPR000276">
    <property type="entry name" value="GPCR_Rhodpsn"/>
</dbReference>
<dbReference type="PANTHER" id="PTHR24248:SF120">
    <property type="entry name" value="G-PROTEIN COUPLED RECEPTORS FAMILY 1 PROFILE DOMAIN-CONTAINING PROTEIN"/>
    <property type="match status" value="1"/>
</dbReference>
<keyword evidence="6 10" id="KW-0472">Membrane</keyword>
<dbReference type="GO" id="GO:0071880">
    <property type="term" value="P:adenylate cyclase-activating adrenergic receptor signaling pathway"/>
    <property type="evidence" value="ECO:0007669"/>
    <property type="project" value="TreeGrafter"/>
</dbReference>
<evidence type="ECO:0000313" key="12">
    <source>
        <dbReference type="EnsemblMetazoa" id="XP_038046719.1"/>
    </source>
</evidence>
<evidence type="ECO:0000259" key="11">
    <source>
        <dbReference type="PROSITE" id="PS50262"/>
    </source>
</evidence>
<evidence type="ECO:0000256" key="4">
    <source>
        <dbReference type="ARBA" id="ARBA00022989"/>
    </source>
</evidence>
<dbReference type="OrthoDB" id="10071887at2759"/>
<dbReference type="OMA" id="NEYSCRA"/>
<keyword evidence="5 9" id="KW-0297">G-protein coupled receptor</keyword>
<keyword evidence="3 9" id="KW-0812">Transmembrane</keyword>
<feature type="domain" description="G-protein coupled receptors family 1 profile" evidence="11">
    <location>
        <begin position="79"/>
        <end position="460"/>
    </location>
</feature>
<dbReference type="PRINTS" id="PR00237">
    <property type="entry name" value="GPCRRHODOPSN"/>
</dbReference>
<evidence type="ECO:0000256" key="7">
    <source>
        <dbReference type="ARBA" id="ARBA00023170"/>
    </source>
</evidence>
<evidence type="ECO:0000256" key="3">
    <source>
        <dbReference type="ARBA" id="ARBA00022692"/>
    </source>
</evidence>
<feature type="transmembrane region" description="Helical" evidence="10">
    <location>
        <begin position="445"/>
        <end position="463"/>
    </location>
</feature>
<dbReference type="InterPro" id="IPR017452">
    <property type="entry name" value="GPCR_Rhodpsn_7TM"/>
</dbReference>
<dbReference type="Proteomes" id="UP000887568">
    <property type="component" value="Unplaced"/>
</dbReference>
<dbReference type="GO" id="GO:0005886">
    <property type="term" value="C:plasma membrane"/>
    <property type="evidence" value="ECO:0007669"/>
    <property type="project" value="UniProtKB-SubCell"/>
</dbReference>
<evidence type="ECO:0000256" key="1">
    <source>
        <dbReference type="ARBA" id="ARBA00004651"/>
    </source>
</evidence>
<evidence type="ECO:0000256" key="6">
    <source>
        <dbReference type="ARBA" id="ARBA00023136"/>
    </source>
</evidence>
<dbReference type="SUPFAM" id="SSF81321">
    <property type="entry name" value="Family A G protein-coupled receptor-like"/>
    <property type="match status" value="1"/>
</dbReference>
<sequence length="492" mass="55887">MACGTQLEYLMRKDHRKCVYGFAWPFCPLYLALIKMDISSEVFNTSDFIADELPSTTSTFRTVCISLVVGLIVLVTTVGNILVIASFVSDRRIRAAMGNWFILNLSICDLTTGVAVLPFNTHWVIVGRWSFGEAFCKLWLIVDFSITHISILSVIFISLDRYWMVTKTSKYRSFLSKKKVQTMTAAAWSVIVIYYTFVALAWAPLTKESPFNYDEDCELDAVLNMYFTIVQIIFEFVLPLIVITYLNLIVYTEIKRRSGGLKRMAHASLKMEGIQAPSKIQSTIKRVRMCSVKPLGIKHDEAMASLDSGSDYDIRQIDSQNSAVATAAENKGPGSACPGDHDSVKTFPYCEQERSVIDTSTVSSHRQMPADVENKRHSIGLTESRKSDRRNQTVTHKEFKKHRKAAITLAALVIVFVICWLPYHITAAWNMICRGCVGDLAWEVVNYMLWCNSTVNPFLYAITNVRFRRNFIRFLGCRRLLRQGRRPVSDTL</sequence>